<dbReference type="InterPro" id="IPR011701">
    <property type="entry name" value="MFS"/>
</dbReference>
<evidence type="ECO:0000313" key="5">
    <source>
        <dbReference type="EMBL" id="RAO67252.1"/>
    </source>
</evidence>
<feature type="region of interest" description="Disordered" evidence="2">
    <location>
        <begin position="1105"/>
        <end position="1231"/>
    </location>
</feature>
<comment type="subcellular location">
    <subcellularLocation>
        <location evidence="1">Membrane</location>
        <topology evidence="1">Multi-pass membrane protein</topology>
    </subcellularLocation>
</comment>
<dbReference type="GO" id="GO:0016020">
    <property type="term" value="C:membrane"/>
    <property type="evidence" value="ECO:0007669"/>
    <property type="project" value="UniProtKB-SubCell"/>
</dbReference>
<dbReference type="InterPro" id="IPR052935">
    <property type="entry name" value="Mg2+_PAP"/>
</dbReference>
<feature type="transmembrane region" description="Helical" evidence="3">
    <location>
        <begin position="176"/>
        <end position="199"/>
    </location>
</feature>
<feature type="compositionally biased region" description="Basic and acidic residues" evidence="2">
    <location>
        <begin position="827"/>
        <end position="839"/>
    </location>
</feature>
<feature type="region of interest" description="Disordered" evidence="2">
    <location>
        <begin position="701"/>
        <end position="731"/>
    </location>
</feature>
<feature type="region of interest" description="Disordered" evidence="2">
    <location>
        <begin position="1243"/>
        <end position="1347"/>
    </location>
</feature>
<keyword evidence="3" id="KW-1133">Transmembrane helix</keyword>
<feature type="transmembrane region" description="Helical" evidence="3">
    <location>
        <begin position="387"/>
        <end position="407"/>
    </location>
</feature>
<protein>
    <recommendedName>
        <fullName evidence="4">Major facilitator superfamily (MFS) profile domain-containing protein</fullName>
    </recommendedName>
</protein>
<accession>A0A364KUM3</accession>
<dbReference type="PANTHER" id="PTHR28208">
    <property type="entry name" value="PHOSPHATIDATE PHOSPHATASE APP1"/>
    <property type="match status" value="1"/>
</dbReference>
<feature type="transmembrane region" description="Helical" evidence="3">
    <location>
        <begin position="211"/>
        <end position="228"/>
    </location>
</feature>
<feature type="transmembrane region" description="Helical" evidence="3">
    <location>
        <begin position="362"/>
        <end position="381"/>
    </location>
</feature>
<dbReference type="Pfam" id="PF09949">
    <property type="entry name" value="APP1_cat"/>
    <property type="match status" value="1"/>
</dbReference>
<keyword evidence="6" id="KW-1185">Reference proteome</keyword>
<feature type="compositionally biased region" description="Polar residues" evidence="2">
    <location>
        <begin position="707"/>
        <end position="716"/>
    </location>
</feature>
<keyword evidence="3" id="KW-0472">Membrane</keyword>
<dbReference type="OrthoDB" id="2117591at2759"/>
<feature type="transmembrane region" description="Helical" evidence="3">
    <location>
        <begin position="279"/>
        <end position="302"/>
    </location>
</feature>
<dbReference type="CDD" id="cd17323">
    <property type="entry name" value="MFS_Tpo1_MDR_like"/>
    <property type="match status" value="1"/>
</dbReference>
<dbReference type="PROSITE" id="PS50850">
    <property type="entry name" value="MFS"/>
    <property type="match status" value="1"/>
</dbReference>
<feature type="compositionally biased region" description="Polar residues" evidence="2">
    <location>
        <begin position="843"/>
        <end position="857"/>
    </location>
</feature>
<evidence type="ECO:0000256" key="1">
    <source>
        <dbReference type="ARBA" id="ARBA00004141"/>
    </source>
</evidence>
<dbReference type="InterPro" id="IPR036259">
    <property type="entry name" value="MFS_trans_sf"/>
</dbReference>
<dbReference type="Pfam" id="PF07690">
    <property type="entry name" value="MFS_1"/>
    <property type="match status" value="1"/>
</dbReference>
<feature type="compositionally biased region" description="Low complexity" evidence="2">
    <location>
        <begin position="1334"/>
        <end position="1345"/>
    </location>
</feature>
<dbReference type="InterPro" id="IPR020846">
    <property type="entry name" value="MFS_dom"/>
</dbReference>
<sequence length="1422" mass="158219">MSSTNADSPVHGNTSDHDTSSTFGVEADEKVQSTPTPLKVEEAASSAPLNGNSDPNIVDFDGPDDPYRPLNWPMRKKLTTTALYSLTTMGSTWASTINAFGPLLFAPVSEAYGRKISVLIPFFMCAIFSFGTATAKDTQTILITRFFAGIGGSAPLCNTGGVLADIWPPQHRGAALLTYGIAVVAGPLLAPIVGGAFVVNLEQDGWRWGEYLTGILLLVILAADVFYVEESYPPVLLSRKANKLRKLTGNWALHSSNQENDQSFKSWVRTYLLVPLEMLIDPICFLINLYASFVYAIIYLTIAVFPIEFEKVRGWNSVVGSLPFLGILIGVFFGAIVLIWSQTFYVKRLIANNNKPVPEARLVSMMIGSFFFAGGLFIIGWTSDPSIPWIAFCIGGACIGLGFFTIFQSAISYLVDTYLMLAASALAANMLMRSVLAGAFPLFADATNIHFYDIYRQTPKYIGNNCEDENPGSQTSIPRPLAKNRLTLPREIANPTRGGPLSRILRALSFPRTRGRIQANLWTFRHETLAYFRHRAQTRLYRAIVKRQERLRRRRSSKALGGRRAGGGNIWSLLRALSWKRRAGRPLPPPGRSLTSRAVSRSLKNVDRSSSRRIMSRFGGYSSEGWSGDDSGREIGSRRQKMMGYLKAANEIRQTYQSQLSQKWQEYDRGVDAPGAFPDYDITSSGKEELLLFPSYARRHVKKSKSNGRPAQSQPIPGTEDRIGQTSTTGDEDYWREEWEKYEDSNAIVDVDVRGWIYTPQHGPMNRKQRLMVALARKLSDFPAPTVPPNHPVQRHAAKREEEDADREAQNLIDKGEQDADVVWRTNHAEAESDSDLPKRVTRSGTNTLSPDSSDMTVLNTNLMNRLKPFMHNPSADTPVTLFFYNDQQSQSRTTITNESGHFNVRAALEFVPTHVRVLANESLSVTEEVKVIEPAGVSLISDIDDTIKHSAIASGAKEVFWNTFIRDFNDLTIQGVREWYGRLYDMGVGIHYVSNAPWQLYPQLKLYFKMAGLPNGSFHLKQYSGMLQGIFEPTAERKRMSLEKIMGDFPERKFILVGDSGEADLEVYTELVQQNPGKILGVFIRDVTTAEKKEFFDHSFAAQRRSGYSTPSSEPVEKRPPLPPRKPSSAHTINNGDLMTFEDESSDDVIEPADKPAAKGPPVKPSKPMGLRTAVTMPIQNTENPAEVIRRKPAPPLPNKPLNLSSTSSDSEKKAPPLPQRKPTNGTYTEAVKNIAMDVYNNLPSTKGTLDSLSNLSLKQDTSPTQPDTSKPASKRGAPPPVPPARRGAAASNTSTSDDRKSINNTPPPAPPRLPSRQNTFSSITSTVTNRPTTASTNNTMNSSPYYDYPEPSVPVLNKREELWKRRWERAQQILSDHGVLLGSWRVGSDVQDITVWLVENAMKKQQDKENGDEKEKGRKW</sequence>
<dbReference type="Proteomes" id="UP000249363">
    <property type="component" value="Unassembled WGS sequence"/>
</dbReference>
<dbReference type="Gene3D" id="1.20.1250.20">
    <property type="entry name" value="MFS general substrate transporter like domains"/>
    <property type="match status" value="1"/>
</dbReference>
<keyword evidence="3" id="KW-0812">Transmembrane</keyword>
<feature type="compositionally biased region" description="Polar residues" evidence="2">
    <location>
        <begin position="1243"/>
        <end position="1272"/>
    </location>
</feature>
<dbReference type="RefSeq" id="XP_040731768.1">
    <property type="nucleotide sequence ID" value="XM_040875501.1"/>
</dbReference>
<reference evidence="5 6" key="1">
    <citation type="journal article" date="2017" name="Biotechnol. Biofuels">
        <title>Differential beta-glucosidase expression as a function of carbon source availability in Talaromyces amestolkiae: a genomic and proteomic approach.</title>
        <authorList>
            <person name="de Eugenio L.I."/>
            <person name="Mendez-Liter J.A."/>
            <person name="Nieto-Dominguez M."/>
            <person name="Alonso L."/>
            <person name="Gil-Munoz J."/>
            <person name="Barriuso J."/>
            <person name="Prieto A."/>
            <person name="Martinez M.J."/>
        </authorList>
    </citation>
    <scope>NUCLEOTIDE SEQUENCE [LARGE SCALE GENOMIC DNA]</scope>
    <source>
        <strain evidence="5 6">CIB</strain>
    </source>
</reference>
<proteinExistence type="predicted"/>
<evidence type="ECO:0000256" key="2">
    <source>
        <dbReference type="SAM" id="MobiDB-lite"/>
    </source>
</evidence>
<dbReference type="EMBL" id="MIKG01000005">
    <property type="protein sequence ID" value="RAO67252.1"/>
    <property type="molecule type" value="Genomic_DNA"/>
</dbReference>
<evidence type="ECO:0000313" key="6">
    <source>
        <dbReference type="Proteomes" id="UP000249363"/>
    </source>
</evidence>
<dbReference type="InterPro" id="IPR019236">
    <property type="entry name" value="APP1_cat"/>
</dbReference>
<dbReference type="SUPFAM" id="SSF103473">
    <property type="entry name" value="MFS general substrate transporter"/>
    <property type="match status" value="1"/>
</dbReference>
<feature type="compositionally biased region" description="Polar residues" evidence="2">
    <location>
        <begin position="1317"/>
        <end position="1333"/>
    </location>
</feature>
<name>A0A364KUM3_TALAM</name>
<feature type="region of interest" description="Disordered" evidence="2">
    <location>
        <begin position="1"/>
        <end position="62"/>
    </location>
</feature>
<evidence type="ECO:0000256" key="3">
    <source>
        <dbReference type="SAM" id="Phobius"/>
    </source>
</evidence>
<feature type="transmembrane region" description="Helical" evidence="3">
    <location>
        <begin position="141"/>
        <end position="164"/>
    </location>
</feature>
<dbReference type="GO" id="GO:0022857">
    <property type="term" value="F:transmembrane transporter activity"/>
    <property type="evidence" value="ECO:0007669"/>
    <property type="project" value="InterPro"/>
</dbReference>
<feature type="compositionally biased region" description="Polar residues" evidence="2">
    <location>
        <begin position="1"/>
        <end position="13"/>
    </location>
</feature>
<dbReference type="GO" id="GO:0030479">
    <property type="term" value="C:actin cortical patch"/>
    <property type="evidence" value="ECO:0007669"/>
    <property type="project" value="TreeGrafter"/>
</dbReference>
<dbReference type="GeneID" id="63792480"/>
<feature type="region of interest" description="Disordered" evidence="2">
    <location>
        <begin position="782"/>
        <end position="857"/>
    </location>
</feature>
<feature type="compositionally biased region" description="Acidic residues" evidence="2">
    <location>
        <begin position="1141"/>
        <end position="1152"/>
    </location>
</feature>
<gene>
    <name evidence="5" type="ORF">BHQ10_003264</name>
</gene>
<dbReference type="GO" id="GO:0008195">
    <property type="term" value="F:phosphatidate phosphatase activity"/>
    <property type="evidence" value="ECO:0007669"/>
    <property type="project" value="InterPro"/>
</dbReference>
<feature type="domain" description="Major facilitator superfamily (MFS) profile" evidence="4">
    <location>
        <begin position="40"/>
        <end position="514"/>
    </location>
</feature>
<dbReference type="PANTHER" id="PTHR28208:SF3">
    <property type="entry name" value="PHOSPHATIDATE PHOSPHATASE APP1"/>
    <property type="match status" value="1"/>
</dbReference>
<feature type="transmembrane region" description="Helical" evidence="3">
    <location>
        <begin position="82"/>
        <end position="106"/>
    </location>
</feature>
<dbReference type="STRING" id="1196081.A0A364KUM3"/>
<organism evidence="5 6">
    <name type="scientific">Talaromyces amestolkiae</name>
    <dbReference type="NCBI Taxonomy" id="1196081"/>
    <lineage>
        <taxon>Eukaryota</taxon>
        <taxon>Fungi</taxon>
        <taxon>Dikarya</taxon>
        <taxon>Ascomycota</taxon>
        <taxon>Pezizomycotina</taxon>
        <taxon>Eurotiomycetes</taxon>
        <taxon>Eurotiomycetidae</taxon>
        <taxon>Eurotiales</taxon>
        <taxon>Trichocomaceae</taxon>
        <taxon>Talaromyces</taxon>
        <taxon>Talaromyces sect. Talaromyces</taxon>
    </lineage>
</organism>
<comment type="caution">
    <text evidence="5">The sequence shown here is derived from an EMBL/GenBank/DDBJ whole genome shotgun (WGS) entry which is preliminary data.</text>
</comment>
<evidence type="ECO:0000259" key="4">
    <source>
        <dbReference type="PROSITE" id="PS50850"/>
    </source>
</evidence>
<feature type="transmembrane region" description="Helical" evidence="3">
    <location>
        <begin position="322"/>
        <end position="341"/>
    </location>
</feature>
<feature type="transmembrane region" description="Helical" evidence="3">
    <location>
        <begin position="118"/>
        <end position="135"/>
    </location>
</feature>